<comment type="function">
    <text evidence="6">Catalyzes the GTP-dependent phosphorylation of 5-hydroxy-L-lysine.</text>
</comment>
<dbReference type="PANTHER" id="PTHR21064:SF1">
    <property type="entry name" value="HYDROXYLYSINE KINASE"/>
    <property type="match status" value="1"/>
</dbReference>
<gene>
    <name evidence="10" type="ORF">SAMN05216205_1894</name>
</gene>
<proteinExistence type="predicted"/>
<keyword evidence="2" id="KW-0963">Cytoplasm</keyword>
<evidence type="ECO:0000256" key="3">
    <source>
        <dbReference type="ARBA" id="ARBA00022679"/>
    </source>
</evidence>
<name>A0ABY0XV23_9PSED</name>
<evidence type="ECO:0000313" key="10">
    <source>
        <dbReference type="EMBL" id="SEC26522.1"/>
    </source>
</evidence>
<comment type="subcellular location">
    <subcellularLocation>
        <location evidence="1">Cytoplasm</location>
    </subcellularLocation>
</comment>
<dbReference type="PANTHER" id="PTHR21064">
    <property type="entry name" value="AMINOGLYCOSIDE PHOSPHOTRANSFERASE DOMAIN-CONTAINING PROTEIN-RELATED"/>
    <property type="match status" value="1"/>
</dbReference>
<accession>A0ABY0XV23</accession>
<organism evidence="10 11">
    <name type="scientific">Pseudomonas mohnii</name>
    <dbReference type="NCBI Taxonomy" id="395600"/>
    <lineage>
        <taxon>Bacteria</taxon>
        <taxon>Pseudomonadati</taxon>
        <taxon>Pseudomonadota</taxon>
        <taxon>Gammaproteobacteria</taxon>
        <taxon>Pseudomonadales</taxon>
        <taxon>Pseudomonadaceae</taxon>
        <taxon>Pseudomonas</taxon>
    </lineage>
</organism>
<dbReference type="InterPro" id="IPR050249">
    <property type="entry name" value="Pseudomonas-type_ThrB"/>
</dbReference>
<comment type="catalytic activity">
    <reaction evidence="5">
        <text>(5R)-5-hydroxy-L-lysine + GTP = (5R)-5-phosphooxy-L-lysine + GDP + H(+)</text>
        <dbReference type="Rhea" id="RHEA:19049"/>
        <dbReference type="ChEBI" id="CHEBI:15378"/>
        <dbReference type="ChEBI" id="CHEBI:37565"/>
        <dbReference type="ChEBI" id="CHEBI:57882"/>
        <dbReference type="ChEBI" id="CHEBI:58189"/>
        <dbReference type="ChEBI" id="CHEBI:58357"/>
        <dbReference type="EC" id="2.7.1.81"/>
    </reaction>
</comment>
<evidence type="ECO:0000256" key="2">
    <source>
        <dbReference type="ARBA" id="ARBA00022490"/>
    </source>
</evidence>
<protein>
    <recommendedName>
        <fullName evidence="8">Hydroxylysine kinase</fullName>
        <ecNumber evidence="7">2.7.1.81</ecNumber>
    </recommendedName>
</protein>
<evidence type="ECO:0000256" key="5">
    <source>
        <dbReference type="ARBA" id="ARBA00036820"/>
    </source>
</evidence>
<dbReference type="SUPFAM" id="SSF56112">
    <property type="entry name" value="Protein kinase-like (PK-like)"/>
    <property type="match status" value="1"/>
</dbReference>
<dbReference type="InterPro" id="IPR011009">
    <property type="entry name" value="Kinase-like_dom_sf"/>
</dbReference>
<feature type="domain" description="Aminoglycoside phosphotransferase" evidence="9">
    <location>
        <begin position="46"/>
        <end position="281"/>
    </location>
</feature>
<evidence type="ECO:0000256" key="8">
    <source>
        <dbReference type="ARBA" id="ARBA00040505"/>
    </source>
</evidence>
<dbReference type="EMBL" id="FNRV01000001">
    <property type="protein sequence ID" value="SEC26522.1"/>
    <property type="molecule type" value="Genomic_DNA"/>
</dbReference>
<keyword evidence="11" id="KW-1185">Reference proteome</keyword>
<evidence type="ECO:0000256" key="7">
    <source>
        <dbReference type="ARBA" id="ARBA00038873"/>
    </source>
</evidence>
<evidence type="ECO:0000256" key="1">
    <source>
        <dbReference type="ARBA" id="ARBA00004496"/>
    </source>
</evidence>
<dbReference type="InterPro" id="IPR002575">
    <property type="entry name" value="Aminoglycoside_PTrfase"/>
</dbReference>
<dbReference type="Pfam" id="PF01636">
    <property type="entry name" value="APH"/>
    <property type="match status" value="1"/>
</dbReference>
<reference evidence="10 11" key="1">
    <citation type="submission" date="2016-10" db="EMBL/GenBank/DDBJ databases">
        <authorList>
            <person name="Varghese N."/>
            <person name="Submissions S."/>
        </authorList>
    </citation>
    <scope>NUCLEOTIDE SEQUENCE [LARGE SCALE GENOMIC DNA]</scope>
    <source>
        <strain evidence="10 11">DSM 18327</strain>
    </source>
</reference>
<dbReference type="EC" id="2.7.1.81" evidence="7"/>
<evidence type="ECO:0000259" key="9">
    <source>
        <dbReference type="Pfam" id="PF01636"/>
    </source>
</evidence>
<keyword evidence="4 10" id="KW-0418">Kinase</keyword>
<evidence type="ECO:0000313" key="11">
    <source>
        <dbReference type="Proteomes" id="UP000199665"/>
    </source>
</evidence>
<evidence type="ECO:0000256" key="4">
    <source>
        <dbReference type="ARBA" id="ARBA00022777"/>
    </source>
</evidence>
<keyword evidence="3" id="KW-0808">Transferase</keyword>
<evidence type="ECO:0000256" key="6">
    <source>
        <dbReference type="ARBA" id="ARBA00037368"/>
    </source>
</evidence>
<dbReference type="Proteomes" id="UP000199665">
    <property type="component" value="Unassembled WGS sequence"/>
</dbReference>
<sequence>MVASMSDAIMVKGCCTELMTTQAPNVSPAEALEIADRVYGLKGTLKLLNGERDANFLIRSNRGAFVLKFINPAEDPGVISFQTQALLHIERHGAHLPVPRVLPALSGEVEPKVLVSEQTLTLRTVSYLDGISQNLGKPSVALMRELGTSLAEINLALNDFQHPAAHRDLLWDVGHAERIRPYLDNLDVDQLPLVCALLDSYETSVKPRLAKLRAQVIHNDLNPHNVMLDCETASRVAAIIDFGDALHAPLINELGTALSYQFDADATDPLWQIKAFVAAYHAKIPLQREELAVLGELIAMRMAMAITIAQWRASLYPENRTYVLRNLRTTWRNLQCLTALPEGLLTQSLINACTPEAP</sequence>
<dbReference type="Gene3D" id="3.90.1200.10">
    <property type="match status" value="1"/>
</dbReference>
<comment type="caution">
    <text evidence="10">The sequence shown here is derived from an EMBL/GenBank/DDBJ whole genome shotgun (WGS) entry which is preliminary data.</text>
</comment>
<dbReference type="GO" id="GO:0016301">
    <property type="term" value="F:kinase activity"/>
    <property type="evidence" value="ECO:0007669"/>
    <property type="project" value="UniProtKB-KW"/>
</dbReference>